<reference evidence="1" key="1">
    <citation type="submission" date="2019-08" db="EMBL/GenBank/DDBJ databases">
        <authorList>
            <person name="Kucharzyk K."/>
            <person name="Murdoch R.W."/>
            <person name="Higgins S."/>
            <person name="Loffler F."/>
        </authorList>
    </citation>
    <scope>NUCLEOTIDE SEQUENCE</scope>
</reference>
<comment type="caution">
    <text evidence="1">The sequence shown here is derived from an EMBL/GenBank/DDBJ whole genome shotgun (WGS) entry which is preliminary data.</text>
</comment>
<gene>
    <name evidence="1" type="ORF">SDC9_43244</name>
</gene>
<dbReference type="EMBL" id="VSSQ01000538">
    <property type="protein sequence ID" value="MPL97056.1"/>
    <property type="molecule type" value="Genomic_DNA"/>
</dbReference>
<sequence length="336" mass="39113">MINNIKNILLILVILITTSFCNNKKNLHSITLYDINPVSDLVEIPLDSIAKKTEIIQIDSSIGYITGLIETENHYFVIWRSEQISQYSRNGEFIRNIYCKGRGPGEYIAVSGLYFNEQDSTLHTFDFAQQKIIIYKDGQFVESRDVLLNENDVFFSSFYPCDSNLIFYSSSTKNNPFIVQYNIKNRELEQITEKSEMIKDDEMLNEGAHFLFNDNPTYYSLLNDTVFSIINNKLRADFLIKNFSTPNSSQISIICLRSLGENLFIHYFHINQENKRTRHIGLYNQKSFEYNQNVEITSLDPQTAIKPNSRLIYSNGKILIKVDYEENCTYLVRYSV</sequence>
<evidence type="ECO:0000313" key="1">
    <source>
        <dbReference type="EMBL" id="MPL97056.1"/>
    </source>
</evidence>
<organism evidence="1">
    <name type="scientific">bioreactor metagenome</name>
    <dbReference type="NCBI Taxonomy" id="1076179"/>
    <lineage>
        <taxon>unclassified sequences</taxon>
        <taxon>metagenomes</taxon>
        <taxon>ecological metagenomes</taxon>
    </lineage>
</organism>
<name>A0A644W0N0_9ZZZZ</name>
<proteinExistence type="predicted"/>
<accession>A0A644W0N0</accession>
<dbReference type="AlphaFoldDB" id="A0A644W0N0"/>
<protein>
    <recommendedName>
        <fullName evidence="2">6-bladed beta-propeller</fullName>
    </recommendedName>
</protein>
<dbReference type="Pfam" id="PF17170">
    <property type="entry name" value="DUF5128"/>
    <property type="match status" value="1"/>
</dbReference>
<evidence type="ECO:0008006" key="2">
    <source>
        <dbReference type="Google" id="ProtNLM"/>
    </source>
</evidence>